<dbReference type="PROSITE" id="PS50958">
    <property type="entry name" value="SMB_2"/>
    <property type="match status" value="1"/>
</dbReference>
<organism evidence="4 5">
    <name type="scientific">Clavelina lepadiformis</name>
    <name type="common">Light-bulb sea squirt</name>
    <name type="synonym">Ascidia lepadiformis</name>
    <dbReference type="NCBI Taxonomy" id="159417"/>
    <lineage>
        <taxon>Eukaryota</taxon>
        <taxon>Metazoa</taxon>
        <taxon>Chordata</taxon>
        <taxon>Tunicata</taxon>
        <taxon>Ascidiacea</taxon>
        <taxon>Aplousobranchia</taxon>
        <taxon>Clavelinidae</taxon>
        <taxon>Clavelina</taxon>
    </lineage>
</organism>
<dbReference type="PROSITE" id="PS00524">
    <property type="entry name" value="SMB_1"/>
    <property type="match status" value="1"/>
</dbReference>
<dbReference type="Proteomes" id="UP001642483">
    <property type="component" value="Unassembled WGS sequence"/>
</dbReference>
<dbReference type="SUPFAM" id="SSF90188">
    <property type="entry name" value="Somatomedin B domain"/>
    <property type="match status" value="1"/>
</dbReference>
<reference evidence="4 5" key="1">
    <citation type="submission" date="2024-02" db="EMBL/GenBank/DDBJ databases">
        <authorList>
            <person name="Daric V."/>
            <person name="Darras S."/>
        </authorList>
    </citation>
    <scope>NUCLEOTIDE SEQUENCE [LARGE SCALE GENOMIC DNA]</scope>
</reference>
<name>A0ABP0GSD0_CLALP</name>
<feature type="domain" description="SMB" evidence="3">
    <location>
        <begin position="30"/>
        <end position="82"/>
    </location>
</feature>
<accession>A0ABP0GSD0</accession>
<gene>
    <name evidence="4" type="ORF">CVLEPA_LOCUS27998</name>
</gene>
<dbReference type="Pfam" id="PF01033">
    <property type="entry name" value="Somatomedin_B"/>
    <property type="match status" value="1"/>
</dbReference>
<feature type="signal peptide" evidence="2">
    <location>
        <begin position="1"/>
        <end position="20"/>
    </location>
</feature>
<evidence type="ECO:0000259" key="3">
    <source>
        <dbReference type="PROSITE" id="PS50958"/>
    </source>
</evidence>
<protein>
    <recommendedName>
        <fullName evidence="3">SMB domain-containing protein</fullName>
    </recommendedName>
</protein>
<evidence type="ECO:0000256" key="1">
    <source>
        <dbReference type="ARBA" id="ARBA00023157"/>
    </source>
</evidence>
<evidence type="ECO:0000313" key="5">
    <source>
        <dbReference type="Proteomes" id="UP001642483"/>
    </source>
</evidence>
<evidence type="ECO:0000256" key="2">
    <source>
        <dbReference type="SAM" id="SignalP"/>
    </source>
</evidence>
<keyword evidence="2" id="KW-0732">Signal</keyword>
<proteinExistence type="predicted"/>
<dbReference type="InterPro" id="IPR036024">
    <property type="entry name" value="Somatomedin_B-like_dom_sf"/>
</dbReference>
<evidence type="ECO:0000313" key="4">
    <source>
        <dbReference type="EMBL" id="CAK8694643.1"/>
    </source>
</evidence>
<dbReference type="Gene3D" id="4.10.410.20">
    <property type="match status" value="1"/>
</dbReference>
<dbReference type="InterPro" id="IPR001212">
    <property type="entry name" value="Somatomedin_B_dom"/>
</dbReference>
<keyword evidence="5" id="KW-1185">Reference proteome</keyword>
<feature type="chain" id="PRO_5046570050" description="SMB domain-containing protein" evidence="2">
    <location>
        <begin position="21"/>
        <end position="95"/>
    </location>
</feature>
<comment type="caution">
    <text evidence="4">The sequence shown here is derived from an EMBL/GenBank/DDBJ whole genome shotgun (WGS) entry which is preliminary data.</text>
</comment>
<keyword evidence="1" id="KW-1015">Disulfide bond</keyword>
<sequence length="95" mass="10777">MLRHFCFFTICALMFFVIDSEQFSEAGCADINRCCGGKSSSCNYEYGGHGSRYTRTCYCDEFCQKSGDCCSDYEEFCLNRADERLIGKGCVIFDP</sequence>
<dbReference type="EMBL" id="CAWYQH010000141">
    <property type="protein sequence ID" value="CAK8694643.1"/>
    <property type="molecule type" value="Genomic_DNA"/>
</dbReference>